<evidence type="ECO:0000313" key="1">
    <source>
        <dbReference type="EMBL" id="KNB70953.1"/>
    </source>
</evidence>
<dbReference type="EMBL" id="LGIQ01000009">
    <property type="protein sequence ID" value="KNB70953.1"/>
    <property type="molecule type" value="Genomic_DNA"/>
</dbReference>
<comment type="caution">
    <text evidence="1">The sequence shown here is derived from an EMBL/GenBank/DDBJ whole genome shotgun (WGS) entry which is preliminary data.</text>
</comment>
<reference evidence="2" key="1">
    <citation type="submission" date="2015-07" db="EMBL/GenBank/DDBJ databases">
        <title>Genome sequencing project for genomic taxonomy and phylogenomics of Bacillus-like bacteria.</title>
        <authorList>
            <person name="Liu B."/>
            <person name="Wang J."/>
            <person name="Zhu Y."/>
            <person name="Liu G."/>
            <person name="Chen Q."/>
            <person name="Chen Z."/>
            <person name="Lan J."/>
            <person name="Che J."/>
            <person name="Ge C."/>
            <person name="Shi H."/>
            <person name="Pan Z."/>
            <person name="Liu X."/>
        </authorList>
    </citation>
    <scope>NUCLEOTIDE SEQUENCE [LARGE SCALE GENOMIC DNA]</scope>
    <source>
        <strain evidence="2">DSM 9887</strain>
    </source>
</reference>
<dbReference type="Proteomes" id="UP000036834">
    <property type="component" value="Unassembled WGS sequence"/>
</dbReference>
<gene>
    <name evidence="1" type="ORF">ADS79_19150</name>
</gene>
<proteinExistence type="predicted"/>
<protein>
    <submittedName>
        <fullName evidence="1">Uncharacterized protein</fullName>
    </submittedName>
</protein>
<dbReference type="STRING" id="54915.ADS79_19150"/>
<name>A0A0K9YQE4_9BACL</name>
<evidence type="ECO:0000313" key="2">
    <source>
        <dbReference type="Proteomes" id="UP000036834"/>
    </source>
</evidence>
<sequence>MNLWMIVIASRKLSYRLASQSFFAYLQKKFPNKKTRFISSIFEQITDIQVRKEEHHEKQ</sequence>
<dbReference type="PATRIC" id="fig|54915.3.peg.2932"/>
<accession>A0A0K9YQE4</accession>
<organism evidence="1 2">
    <name type="scientific">Brevibacillus reuszeri</name>
    <dbReference type="NCBI Taxonomy" id="54915"/>
    <lineage>
        <taxon>Bacteria</taxon>
        <taxon>Bacillati</taxon>
        <taxon>Bacillota</taxon>
        <taxon>Bacilli</taxon>
        <taxon>Bacillales</taxon>
        <taxon>Paenibacillaceae</taxon>
        <taxon>Brevibacillus</taxon>
    </lineage>
</organism>
<dbReference type="AlphaFoldDB" id="A0A0K9YQE4"/>